<reference evidence="2 3" key="1">
    <citation type="journal article" date="2014" name="Genome Announc.">
        <title>Draft genome sequence of Sclerotinia borealis, a psychrophilic plant pathogenic fungus.</title>
        <authorList>
            <person name="Mardanov A.V."/>
            <person name="Beletsky A.V."/>
            <person name="Kadnikov V.V."/>
            <person name="Ignatov A.N."/>
            <person name="Ravin N.V."/>
        </authorList>
    </citation>
    <scope>NUCLEOTIDE SEQUENCE [LARGE SCALE GENOMIC DNA]</scope>
    <source>
        <strain evidence="3">F-4157</strain>
    </source>
</reference>
<feature type="compositionally biased region" description="Polar residues" evidence="1">
    <location>
        <begin position="242"/>
        <end position="257"/>
    </location>
</feature>
<keyword evidence="3" id="KW-1185">Reference proteome</keyword>
<evidence type="ECO:0000256" key="1">
    <source>
        <dbReference type="SAM" id="MobiDB-lite"/>
    </source>
</evidence>
<proteinExistence type="predicted"/>
<accession>W9CCQ1</accession>
<protein>
    <submittedName>
        <fullName evidence="2">Uncharacterized protein</fullName>
    </submittedName>
</protein>
<evidence type="ECO:0000313" key="2">
    <source>
        <dbReference type="EMBL" id="ESZ93608.1"/>
    </source>
</evidence>
<dbReference type="Proteomes" id="UP000019487">
    <property type="component" value="Unassembled WGS sequence"/>
</dbReference>
<feature type="region of interest" description="Disordered" evidence="1">
    <location>
        <begin position="208"/>
        <end position="257"/>
    </location>
</feature>
<sequence>MVSHTVPPEVIDLENADFINPRDPETLFNLRNHFKRKQCTFTNEISPILKLGNKVNNNNISPAMEAFKAKLAEYEYTKRIQRKVMTGLIEVIDKYVNFFVARNKKTTTRKLSTRVVEILTLSINNRSDQASNSLYTLPAIRNTASLKTQTITKTYTGILKTSKTSQNGAGRKDLPIPQKTLPKALHNNVINSPPDRLAYAMARPQPGTTAYTRQHSRTTSTGGGENAQIGSPWGPSIDPAGATQQDTPDSPTAQTVNCPTVSKVMDGKVIMSTKLQLKAIRKPALAMKVAMLTNQKPKDNPKEGPVSKAFTSTPTPISVPKR</sequence>
<name>W9CCQ1_SCLBF</name>
<feature type="compositionally biased region" description="Polar residues" evidence="1">
    <location>
        <begin position="208"/>
        <end position="220"/>
    </location>
</feature>
<evidence type="ECO:0000313" key="3">
    <source>
        <dbReference type="Proteomes" id="UP000019487"/>
    </source>
</evidence>
<organism evidence="2 3">
    <name type="scientific">Sclerotinia borealis (strain F-4128)</name>
    <dbReference type="NCBI Taxonomy" id="1432307"/>
    <lineage>
        <taxon>Eukaryota</taxon>
        <taxon>Fungi</taxon>
        <taxon>Dikarya</taxon>
        <taxon>Ascomycota</taxon>
        <taxon>Pezizomycotina</taxon>
        <taxon>Leotiomycetes</taxon>
        <taxon>Helotiales</taxon>
        <taxon>Sclerotiniaceae</taxon>
        <taxon>Sclerotinia</taxon>
    </lineage>
</organism>
<comment type="caution">
    <text evidence="2">The sequence shown here is derived from an EMBL/GenBank/DDBJ whole genome shotgun (WGS) entry which is preliminary data.</text>
</comment>
<feature type="region of interest" description="Disordered" evidence="1">
    <location>
        <begin position="293"/>
        <end position="322"/>
    </location>
</feature>
<dbReference type="EMBL" id="AYSA01000303">
    <property type="protein sequence ID" value="ESZ93608.1"/>
    <property type="molecule type" value="Genomic_DNA"/>
</dbReference>
<gene>
    <name evidence="2" type="ORF">SBOR_6007</name>
</gene>
<dbReference type="HOGENOM" id="CLU_863715_0_0_1"/>
<dbReference type="AlphaFoldDB" id="W9CCQ1"/>